<accession>A0A2I0QWI6</accession>
<dbReference type="InterPro" id="IPR027795">
    <property type="entry name" value="CASTOR_ACT_dom"/>
</dbReference>
<keyword evidence="12" id="KW-0457">Lysine biosynthesis</keyword>
<protein>
    <recommendedName>
        <fullName evidence="15">Aspartokinase</fullName>
        <ecNumber evidence="15">2.7.2.4</ecNumber>
    </recommendedName>
</protein>
<dbReference type="Pfam" id="PF13840">
    <property type="entry name" value="ACT_7"/>
    <property type="match status" value="1"/>
</dbReference>
<organism evidence="18 19">
    <name type="scientific">Halalkalibacillus sediminis</name>
    <dbReference type="NCBI Taxonomy" id="2018042"/>
    <lineage>
        <taxon>Bacteria</taxon>
        <taxon>Bacillati</taxon>
        <taxon>Bacillota</taxon>
        <taxon>Bacilli</taxon>
        <taxon>Bacillales</taxon>
        <taxon>Bacillaceae</taxon>
        <taxon>Halalkalibacillus</taxon>
    </lineage>
</organism>
<feature type="binding site" evidence="14">
    <location>
        <begin position="214"/>
        <end position="215"/>
    </location>
    <ligand>
        <name>ATP</name>
        <dbReference type="ChEBI" id="CHEBI:30616"/>
    </ligand>
</feature>
<evidence type="ECO:0000256" key="14">
    <source>
        <dbReference type="PIRSR" id="PIRSR000726-1"/>
    </source>
</evidence>
<keyword evidence="19" id="KW-1185">Reference proteome</keyword>
<dbReference type="EMBL" id="PJNH01000001">
    <property type="protein sequence ID" value="PKR78674.1"/>
    <property type="molecule type" value="Genomic_DNA"/>
</dbReference>
<evidence type="ECO:0000256" key="7">
    <source>
        <dbReference type="ARBA" id="ARBA00022679"/>
    </source>
</evidence>
<evidence type="ECO:0000256" key="11">
    <source>
        <dbReference type="ARBA" id="ARBA00022915"/>
    </source>
</evidence>
<dbReference type="InterPro" id="IPR001048">
    <property type="entry name" value="Asp/Glu/Uridylate_kinase"/>
</dbReference>
<evidence type="ECO:0000256" key="2">
    <source>
        <dbReference type="ARBA" id="ARBA00004766"/>
    </source>
</evidence>
<sequence length="403" mass="43495">MGIIVQKFGGTSVRNSEAREHAFKHIKNALEEGHQVVVVVSAMGRAGEPYATDTLLSLVDHPKHMLTSREVDMLMSCGEIISSVVFSNELKKMGMTSTALSGAQAGFLTTNDFTNARINKVDPSTLQKYLKTNDVIVVAGFQGEDENGNTTTLGRGGSDTSAVALGAALNADYVDIFTDVDGIKTADPVIVKHAETLEVMTYNEIVHLAYQGSKVLHPRAVEIAMQEKIPIRVRSTYTEDTGTLVTAKKDGLIDRSINDRIVTGIAHVSGLTQIKVEATGDVIDVHDQVFKHLADAGISVDFFNIFAEGITFTVPSDKLEKTKDILGKLQYQFEVVENCAKVSAVGAGIQGVPGVASKVVSSLARQKIKILQSADSHTTIWVLIKEADLEKAVIALHDEFLTE</sequence>
<dbReference type="Pfam" id="PF00696">
    <property type="entry name" value="AA_kinase"/>
    <property type="match status" value="1"/>
</dbReference>
<dbReference type="PIRSF" id="PIRSF000726">
    <property type="entry name" value="Asp_kin"/>
    <property type="match status" value="1"/>
</dbReference>
<dbReference type="RefSeq" id="WP_101330417.1">
    <property type="nucleotide sequence ID" value="NZ_PJNH01000001.1"/>
</dbReference>
<dbReference type="Gene3D" id="3.30.2130.10">
    <property type="entry name" value="VC0802-like"/>
    <property type="match status" value="1"/>
</dbReference>
<feature type="binding site" evidence="14">
    <location>
        <position position="79"/>
    </location>
    <ligand>
        <name>substrate</name>
    </ligand>
</feature>
<dbReference type="EC" id="2.7.2.4" evidence="15"/>
<dbReference type="InterPro" id="IPR036393">
    <property type="entry name" value="AceGlu_kinase-like_sf"/>
</dbReference>
<feature type="domain" description="ACT" evidence="17">
    <location>
        <begin position="344"/>
        <end position="403"/>
    </location>
</feature>
<comment type="similarity">
    <text evidence="5 15">Belongs to the aspartokinase family.</text>
</comment>
<dbReference type="InterPro" id="IPR005260">
    <property type="entry name" value="Asp_kin_monofn"/>
</dbReference>
<dbReference type="GO" id="GO:0009089">
    <property type="term" value="P:lysine biosynthetic process via diaminopimelate"/>
    <property type="evidence" value="ECO:0007669"/>
    <property type="project" value="UniProtKB-UniPathway"/>
</dbReference>
<dbReference type="GO" id="GO:0005524">
    <property type="term" value="F:ATP binding"/>
    <property type="evidence" value="ECO:0007669"/>
    <property type="project" value="UniProtKB-KW"/>
</dbReference>
<dbReference type="GO" id="GO:0005829">
    <property type="term" value="C:cytosol"/>
    <property type="evidence" value="ECO:0007669"/>
    <property type="project" value="TreeGrafter"/>
</dbReference>
<evidence type="ECO:0000256" key="13">
    <source>
        <dbReference type="ARBA" id="ARBA00047872"/>
    </source>
</evidence>
<dbReference type="SUPFAM" id="SSF53633">
    <property type="entry name" value="Carbamate kinase-like"/>
    <property type="match status" value="1"/>
</dbReference>
<dbReference type="NCBIfam" id="TIGR00656">
    <property type="entry name" value="asp_kin_monofn"/>
    <property type="match status" value="1"/>
</dbReference>
<evidence type="ECO:0000256" key="5">
    <source>
        <dbReference type="ARBA" id="ARBA00010122"/>
    </source>
</evidence>
<dbReference type="UniPathway" id="UPA00034">
    <property type="reaction ID" value="UER00015"/>
</dbReference>
<dbReference type="NCBIfam" id="TIGR00657">
    <property type="entry name" value="asp_kinases"/>
    <property type="match status" value="1"/>
</dbReference>
<dbReference type="GO" id="GO:0009088">
    <property type="term" value="P:threonine biosynthetic process"/>
    <property type="evidence" value="ECO:0007669"/>
    <property type="project" value="UniProtKB-UniPathway"/>
</dbReference>
<proteinExistence type="inferred from homology"/>
<dbReference type="OrthoDB" id="9799110at2"/>
<dbReference type="PROSITE" id="PS51671">
    <property type="entry name" value="ACT"/>
    <property type="match status" value="1"/>
</dbReference>
<dbReference type="AlphaFoldDB" id="A0A2I0QWI6"/>
<evidence type="ECO:0000256" key="4">
    <source>
        <dbReference type="ARBA" id="ARBA00005139"/>
    </source>
</evidence>
<dbReference type="Gene3D" id="3.40.1160.10">
    <property type="entry name" value="Acetylglutamate kinase-like"/>
    <property type="match status" value="1"/>
</dbReference>
<feature type="binding site" evidence="14">
    <location>
        <begin position="7"/>
        <end position="10"/>
    </location>
    <ligand>
        <name>ATP</name>
        <dbReference type="ChEBI" id="CHEBI:30616"/>
    </ligand>
</feature>
<evidence type="ECO:0000256" key="3">
    <source>
        <dbReference type="ARBA" id="ARBA00004986"/>
    </source>
</evidence>
<dbReference type="InterPro" id="IPR018042">
    <property type="entry name" value="Aspartate_kinase_CS"/>
</dbReference>
<dbReference type="PANTHER" id="PTHR21499:SF3">
    <property type="entry name" value="ASPARTOKINASE"/>
    <property type="match status" value="1"/>
</dbReference>
<evidence type="ECO:0000256" key="10">
    <source>
        <dbReference type="ARBA" id="ARBA00022840"/>
    </source>
</evidence>
<dbReference type="UniPathway" id="UPA00050">
    <property type="reaction ID" value="UER00461"/>
</dbReference>
<dbReference type="SUPFAM" id="SSF55021">
    <property type="entry name" value="ACT-like"/>
    <property type="match status" value="2"/>
</dbReference>
<evidence type="ECO:0000256" key="16">
    <source>
        <dbReference type="RuleBase" id="RU004249"/>
    </source>
</evidence>
<keyword evidence="9 15" id="KW-0418">Kinase</keyword>
<evidence type="ECO:0000256" key="15">
    <source>
        <dbReference type="RuleBase" id="RU003448"/>
    </source>
</evidence>
<dbReference type="InterPro" id="IPR001341">
    <property type="entry name" value="Asp_kinase"/>
</dbReference>
<keyword evidence="10 14" id="KW-0067">ATP-binding</keyword>
<dbReference type="PROSITE" id="PS00324">
    <property type="entry name" value="ASPARTOKINASE"/>
    <property type="match status" value="1"/>
</dbReference>
<evidence type="ECO:0000259" key="17">
    <source>
        <dbReference type="PROSITE" id="PS51671"/>
    </source>
</evidence>
<dbReference type="InterPro" id="IPR045865">
    <property type="entry name" value="ACT-like_dom_sf"/>
</dbReference>
<dbReference type="NCBIfam" id="NF006068">
    <property type="entry name" value="PRK08210.1"/>
    <property type="match status" value="1"/>
</dbReference>
<dbReference type="FunFam" id="3.40.1160.10:FF:000002">
    <property type="entry name" value="Aspartokinase"/>
    <property type="match status" value="1"/>
</dbReference>
<evidence type="ECO:0000256" key="12">
    <source>
        <dbReference type="ARBA" id="ARBA00023154"/>
    </source>
</evidence>
<evidence type="ECO:0000256" key="1">
    <source>
        <dbReference type="ARBA" id="ARBA00003121"/>
    </source>
</evidence>
<gene>
    <name evidence="18" type="ORF">CEY16_02645</name>
</gene>
<dbReference type="Proteomes" id="UP000243524">
    <property type="component" value="Unassembled WGS sequence"/>
</dbReference>
<keyword evidence="6 16" id="KW-0028">Amino-acid biosynthesis</keyword>
<dbReference type="GO" id="GO:0009090">
    <property type="term" value="P:homoserine biosynthetic process"/>
    <property type="evidence" value="ECO:0007669"/>
    <property type="project" value="TreeGrafter"/>
</dbReference>
<name>A0A2I0QWI6_9BACI</name>
<dbReference type="NCBIfam" id="NF005155">
    <property type="entry name" value="PRK06635.1-4"/>
    <property type="match status" value="1"/>
</dbReference>
<dbReference type="PANTHER" id="PTHR21499">
    <property type="entry name" value="ASPARTATE KINASE"/>
    <property type="match status" value="1"/>
</dbReference>
<evidence type="ECO:0000256" key="6">
    <source>
        <dbReference type="ARBA" id="ARBA00022605"/>
    </source>
</evidence>
<feature type="binding site" evidence="14">
    <location>
        <begin position="178"/>
        <end position="179"/>
    </location>
    <ligand>
        <name>ATP</name>
        <dbReference type="ChEBI" id="CHEBI:30616"/>
    </ligand>
</feature>
<comment type="pathway">
    <text evidence="3 16">Amino-acid biosynthesis; L-methionine biosynthesis via de novo pathway; L-homoserine from L-aspartate: step 1/3.</text>
</comment>
<keyword evidence="7 15" id="KW-0808">Transferase</keyword>
<keyword evidence="8 14" id="KW-0547">Nucleotide-binding</keyword>
<dbReference type="GO" id="GO:0019877">
    <property type="term" value="P:diaminopimelate biosynthetic process"/>
    <property type="evidence" value="ECO:0007669"/>
    <property type="project" value="UniProtKB-KW"/>
</dbReference>
<evidence type="ECO:0000256" key="9">
    <source>
        <dbReference type="ARBA" id="ARBA00022777"/>
    </source>
</evidence>
<comment type="caution">
    <text evidence="18">The sequence shown here is derived from an EMBL/GenBank/DDBJ whole genome shotgun (WGS) entry which is preliminary data.</text>
</comment>
<comment type="function">
    <text evidence="1">Catalyzes the phosphorylation of the beta-carboxyl group of aspartic acid with ATP to yield 4-phospho-L-aspartate, which is involved in the branched biosynthetic pathway leading to the biosynthesis of amino acids threonine, isoleucine and methionine.</text>
</comment>
<evidence type="ECO:0000256" key="8">
    <source>
        <dbReference type="ARBA" id="ARBA00022741"/>
    </source>
</evidence>
<feature type="binding site" evidence="14">
    <location>
        <position position="52"/>
    </location>
    <ligand>
        <name>substrate</name>
    </ligand>
</feature>
<comment type="pathway">
    <text evidence="2 16">Amino-acid biosynthesis; L-lysine biosynthesis via DAP pathway; (S)-tetrahydrodipicolinate from L-aspartate: step 1/4.</text>
</comment>
<keyword evidence="11" id="KW-0220">Diaminopimelate biosynthesis</keyword>
<comment type="catalytic activity">
    <reaction evidence="13 15">
        <text>L-aspartate + ATP = 4-phospho-L-aspartate + ADP</text>
        <dbReference type="Rhea" id="RHEA:23776"/>
        <dbReference type="ChEBI" id="CHEBI:29991"/>
        <dbReference type="ChEBI" id="CHEBI:30616"/>
        <dbReference type="ChEBI" id="CHEBI:57535"/>
        <dbReference type="ChEBI" id="CHEBI:456216"/>
        <dbReference type="EC" id="2.7.2.4"/>
    </reaction>
</comment>
<reference evidence="18 19" key="1">
    <citation type="submission" date="2017-06" db="EMBL/GenBank/DDBJ databases">
        <title>the draft geome sequence of Illustriluteabacillus marina B3227.</title>
        <authorList>
            <person name="He R.-H."/>
            <person name="Du Z.-J."/>
        </authorList>
    </citation>
    <scope>NUCLEOTIDE SEQUENCE [LARGE SCALE GENOMIC DNA]</scope>
    <source>
        <strain evidence="18 19">B3227</strain>
    </source>
</reference>
<evidence type="ECO:0000313" key="18">
    <source>
        <dbReference type="EMBL" id="PKR78674.1"/>
    </source>
</evidence>
<dbReference type="InterPro" id="IPR002912">
    <property type="entry name" value="ACT_dom"/>
</dbReference>
<evidence type="ECO:0000313" key="19">
    <source>
        <dbReference type="Proteomes" id="UP000243524"/>
    </source>
</evidence>
<comment type="pathway">
    <text evidence="4 16">Amino-acid biosynthesis; L-threonine biosynthesis; L-threonine from L-aspartate: step 1/5.</text>
</comment>
<dbReference type="GO" id="GO:0004072">
    <property type="term" value="F:aspartate kinase activity"/>
    <property type="evidence" value="ECO:0007669"/>
    <property type="project" value="UniProtKB-EC"/>
</dbReference>
<dbReference type="UniPathway" id="UPA00051">
    <property type="reaction ID" value="UER00462"/>
</dbReference>